<feature type="compositionally biased region" description="Basic and acidic residues" evidence="1">
    <location>
        <begin position="104"/>
        <end position="116"/>
    </location>
</feature>
<name>A0A2U8W684_9HYPH</name>
<dbReference type="Proteomes" id="UP000245926">
    <property type="component" value="Chromosome"/>
</dbReference>
<accession>A0A2U8W684</accession>
<dbReference type="OrthoDB" id="8025171at2"/>
<proteinExistence type="predicted"/>
<dbReference type="AlphaFoldDB" id="A0A2U8W684"/>
<protein>
    <submittedName>
        <fullName evidence="2">Uncharacterized protein</fullName>
    </submittedName>
</protein>
<organism evidence="2 3">
    <name type="scientific">Methylobacterium durans</name>
    <dbReference type="NCBI Taxonomy" id="2202825"/>
    <lineage>
        <taxon>Bacteria</taxon>
        <taxon>Pseudomonadati</taxon>
        <taxon>Pseudomonadota</taxon>
        <taxon>Alphaproteobacteria</taxon>
        <taxon>Hyphomicrobiales</taxon>
        <taxon>Methylobacteriaceae</taxon>
        <taxon>Methylobacterium</taxon>
    </lineage>
</organism>
<keyword evidence="3" id="KW-1185">Reference proteome</keyword>
<gene>
    <name evidence="2" type="ORF">DK389_14935</name>
</gene>
<evidence type="ECO:0000256" key="1">
    <source>
        <dbReference type="SAM" id="MobiDB-lite"/>
    </source>
</evidence>
<dbReference type="EMBL" id="CP029550">
    <property type="protein sequence ID" value="AWN41567.1"/>
    <property type="molecule type" value="Genomic_DNA"/>
</dbReference>
<dbReference type="KEGG" id="mets:DK389_14935"/>
<feature type="region of interest" description="Disordered" evidence="1">
    <location>
        <begin position="73"/>
        <end position="116"/>
    </location>
</feature>
<sequence length="116" mass="13053">MAGSTEDRFDALEARRGKQALLIQNEGRCNQDTTEAERVRREIEDELAALRVRTTTFASTRDIRERWAHLAQGCHAPTPPNSEGPLAPSFLPPERTNSLTPRRRAAEDGGSRERTR</sequence>
<reference evidence="3" key="1">
    <citation type="submission" date="2018-05" db="EMBL/GenBank/DDBJ databases">
        <title>Complete Genome Sequence of Methylobacterium sp. 17SD2-17.</title>
        <authorList>
            <person name="Srinivasan S."/>
        </authorList>
    </citation>
    <scope>NUCLEOTIDE SEQUENCE [LARGE SCALE GENOMIC DNA]</scope>
    <source>
        <strain evidence="3">17SD2-17</strain>
    </source>
</reference>
<evidence type="ECO:0000313" key="3">
    <source>
        <dbReference type="Proteomes" id="UP000245926"/>
    </source>
</evidence>
<evidence type="ECO:0000313" key="2">
    <source>
        <dbReference type="EMBL" id="AWN41567.1"/>
    </source>
</evidence>